<evidence type="ECO:0000256" key="2">
    <source>
        <dbReference type="ARBA" id="ARBA00023015"/>
    </source>
</evidence>
<dbReference type="InterPro" id="IPR007627">
    <property type="entry name" value="RNA_pol_sigma70_r2"/>
</dbReference>
<dbReference type="EMBL" id="CP015596">
    <property type="protein sequence ID" value="ANE80317.1"/>
    <property type="molecule type" value="Genomic_DNA"/>
</dbReference>
<evidence type="ECO:0000256" key="1">
    <source>
        <dbReference type="ARBA" id="ARBA00010641"/>
    </source>
</evidence>
<dbReference type="GO" id="GO:0003677">
    <property type="term" value="F:DNA binding"/>
    <property type="evidence" value="ECO:0007669"/>
    <property type="project" value="UniProtKB-KW"/>
</dbReference>
<keyword evidence="9" id="KW-1185">Reference proteome</keyword>
<keyword evidence="3" id="KW-0731">Sigma factor</keyword>
<comment type="similarity">
    <text evidence="1">Belongs to the sigma-70 factor family. ECF subfamily.</text>
</comment>
<dbReference type="PANTHER" id="PTHR43133:SF8">
    <property type="entry name" value="RNA POLYMERASE SIGMA FACTOR HI_1459-RELATED"/>
    <property type="match status" value="1"/>
</dbReference>
<accession>A0A172UM78</accession>
<dbReference type="GO" id="GO:0006352">
    <property type="term" value="P:DNA-templated transcription initiation"/>
    <property type="evidence" value="ECO:0007669"/>
    <property type="project" value="InterPro"/>
</dbReference>
<dbReference type="InterPro" id="IPR013325">
    <property type="entry name" value="RNA_pol_sigma_r2"/>
</dbReference>
<proteinExistence type="inferred from homology"/>
<evidence type="ECO:0000259" key="7">
    <source>
        <dbReference type="Pfam" id="PF08281"/>
    </source>
</evidence>
<evidence type="ECO:0000313" key="9">
    <source>
        <dbReference type="Proteomes" id="UP000077143"/>
    </source>
</evidence>
<dbReference type="AlphaFoldDB" id="A0A172UM78"/>
<reference evidence="8 9" key="1">
    <citation type="submission" date="2016-05" db="EMBL/GenBank/DDBJ databases">
        <title>Complete genome sequence of a phthalic acid esters degrading Mycobacterium sp. YC-RL4.</title>
        <authorList>
            <person name="Ren L."/>
            <person name="Fan S."/>
            <person name="Ruth N."/>
            <person name="Jia Y."/>
            <person name="Wang J."/>
            <person name="Qiao C."/>
        </authorList>
    </citation>
    <scope>NUCLEOTIDE SEQUENCE [LARGE SCALE GENOMIC DNA]</scope>
    <source>
        <strain evidence="8 9">YC-RL4</strain>
    </source>
</reference>
<dbReference type="InterPro" id="IPR036388">
    <property type="entry name" value="WH-like_DNA-bd_sf"/>
</dbReference>
<dbReference type="InterPro" id="IPR013249">
    <property type="entry name" value="RNA_pol_sigma70_r4_t2"/>
</dbReference>
<dbReference type="OrthoDB" id="5244716at2"/>
<feature type="domain" description="RNA polymerase sigma-70 region 2" evidence="6">
    <location>
        <begin position="25"/>
        <end position="91"/>
    </location>
</feature>
<dbReference type="SUPFAM" id="SSF88946">
    <property type="entry name" value="Sigma2 domain of RNA polymerase sigma factors"/>
    <property type="match status" value="1"/>
</dbReference>
<name>A0A172UM78_9MYCO</name>
<protein>
    <submittedName>
        <fullName evidence="8">RNA polymerase subunit sigma</fullName>
    </submittedName>
</protein>
<keyword evidence="5" id="KW-0804">Transcription</keyword>
<dbReference type="STRING" id="1682113.A7U43_14250"/>
<keyword evidence="2" id="KW-0805">Transcription regulation</keyword>
<dbReference type="NCBIfam" id="TIGR02937">
    <property type="entry name" value="sigma70-ECF"/>
    <property type="match status" value="1"/>
</dbReference>
<gene>
    <name evidence="8" type="ORF">A7U43_14250</name>
</gene>
<dbReference type="Pfam" id="PF04542">
    <property type="entry name" value="Sigma70_r2"/>
    <property type="match status" value="1"/>
</dbReference>
<dbReference type="InterPro" id="IPR013324">
    <property type="entry name" value="RNA_pol_sigma_r3/r4-like"/>
</dbReference>
<dbReference type="Pfam" id="PF08281">
    <property type="entry name" value="Sigma70_r4_2"/>
    <property type="match status" value="1"/>
</dbReference>
<dbReference type="GO" id="GO:0016987">
    <property type="term" value="F:sigma factor activity"/>
    <property type="evidence" value="ECO:0007669"/>
    <property type="project" value="UniProtKB-KW"/>
</dbReference>
<sequence>MLDSLPDETLARRAQRGDSAAFDVLVVRHAPALLKFVRQTYPVASDCDDIVQETFIAAWKALPTFAFRAQFRTWLYSLASRKTIDALRRRRPQGDLDAAPEAVDAGPGPGQRAEYADFLAALDRELAGMPYPARAAWWLREVYDLPIAEIATVLHTTEGSVRGLLQRTRKRLATTLAEFRP</sequence>
<dbReference type="InterPro" id="IPR039425">
    <property type="entry name" value="RNA_pol_sigma-70-like"/>
</dbReference>
<evidence type="ECO:0000256" key="3">
    <source>
        <dbReference type="ARBA" id="ARBA00023082"/>
    </source>
</evidence>
<keyword evidence="4" id="KW-0238">DNA-binding</keyword>
<evidence type="ECO:0000256" key="5">
    <source>
        <dbReference type="ARBA" id="ARBA00023163"/>
    </source>
</evidence>
<evidence type="ECO:0000256" key="4">
    <source>
        <dbReference type="ARBA" id="ARBA00023125"/>
    </source>
</evidence>
<feature type="domain" description="RNA polymerase sigma factor 70 region 4 type 2" evidence="7">
    <location>
        <begin position="120"/>
        <end position="172"/>
    </location>
</feature>
<evidence type="ECO:0000313" key="8">
    <source>
        <dbReference type="EMBL" id="ANE80317.1"/>
    </source>
</evidence>
<dbReference type="PANTHER" id="PTHR43133">
    <property type="entry name" value="RNA POLYMERASE ECF-TYPE SIGMA FACTO"/>
    <property type="match status" value="1"/>
</dbReference>
<dbReference type="SUPFAM" id="SSF88659">
    <property type="entry name" value="Sigma3 and sigma4 domains of RNA polymerase sigma factors"/>
    <property type="match status" value="1"/>
</dbReference>
<dbReference type="InterPro" id="IPR014284">
    <property type="entry name" value="RNA_pol_sigma-70_dom"/>
</dbReference>
<dbReference type="Gene3D" id="1.10.10.10">
    <property type="entry name" value="Winged helix-like DNA-binding domain superfamily/Winged helix DNA-binding domain"/>
    <property type="match status" value="1"/>
</dbReference>
<dbReference type="RefSeq" id="WP_067996298.1">
    <property type="nucleotide sequence ID" value="NZ_CP015596.1"/>
</dbReference>
<dbReference type="Proteomes" id="UP000077143">
    <property type="component" value="Chromosome"/>
</dbReference>
<organism evidence="8 9">
    <name type="scientific">Mycobacterium adipatum</name>
    <dbReference type="NCBI Taxonomy" id="1682113"/>
    <lineage>
        <taxon>Bacteria</taxon>
        <taxon>Bacillati</taxon>
        <taxon>Actinomycetota</taxon>
        <taxon>Actinomycetes</taxon>
        <taxon>Mycobacteriales</taxon>
        <taxon>Mycobacteriaceae</taxon>
        <taxon>Mycobacterium</taxon>
    </lineage>
</organism>
<dbReference type="Gene3D" id="1.10.1740.10">
    <property type="match status" value="1"/>
</dbReference>
<dbReference type="KEGG" id="madi:A7U43_14250"/>
<evidence type="ECO:0000259" key="6">
    <source>
        <dbReference type="Pfam" id="PF04542"/>
    </source>
</evidence>